<gene>
    <name evidence="2" type="ORF">ColSpa_07317</name>
</gene>
<feature type="domain" description="F-box" evidence="1">
    <location>
        <begin position="77"/>
        <end position="124"/>
    </location>
</feature>
<dbReference type="SUPFAM" id="SSF81383">
    <property type="entry name" value="F-box domain"/>
    <property type="match status" value="1"/>
</dbReference>
<dbReference type="AlphaFoldDB" id="A0AA37P6R5"/>
<dbReference type="RefSeq" id="XP_049129486.1">
    <property type="nucleotide sequence ID" value="XM_049273529.1"/>
</dbReference>
<sequence length="265" mass="30234">MSELVTEPYSLFLGLDYGVDMSRAFEPKPGRDLITVIPLISDEVSGTLYDLSGFAAMRSFDLEEYSSVLGNIPSAASESFAKLPLEVLTLIASFLDTKSIFQLMTTSPMVFSAVMHNRPFWRCHLKDWYRWYFEWQKLLQEDTEPCVQRADLMQVAFNLSRPERSDLISDDVFGGFAIGLPSVMRYGTGWNIGTWRNAQNQRLRACSVQSTWHDIKSTDRCKIIYEECILEKVRKGVLVAHFHPQILSHMMRRIDAGNITVGRTG</sequence>
<dbReference type="PROSITE" id="PS50181">
    <property type="entry name" value="FBOX"/>
    <property type="match status" value="1"/>
</dbReference>
<name>A0AA37P6R5_9PEZI</name>
<evidence type="ECO:0000313" key="2">
    <source>
        <dbReference type="EMBL" id="GKT47136.1"/>
    </source>
</evidence>
<evidence type="ECO:0000259" key="1">
    <source>
        <dbReference type="PROSITE" id="PS50181"/>
    </source>
</evidence>
<reference evidence="2 3" key="1">
    <citation type="submission" date="2022-03" db="EMBL/GenBank/DDBJ databases">
        <title>Genome data of Colletotrichum spp.</title>
        <authorList>
            <person name="Utami Y.D."/>
            <person name="Hiruma K."/>
        </authorList>
    </citation>
    <scope>NUCLEOTIDE SEQUENCE [LARGE SCALE GENOMIC DNA]</scope>
    <source>
        <strain evidence="2 3">MAFF 239500</strain>
    </source>
</reference>
<dbReference type="InterPro" id="IPR001810">
    <property type="entry name" value="F-box_dom"/>
</dbReference>
<keyword evidence="3" id="KW-1185">Reference proteome</keyword>
<protein>
    <recommendedName>
        <fullName evidence="1">F-box domain-containing protein</fullName>
    </recommendedName>
</protein>
<organism evidence="2 3">
    <name type="scientific">Colletotrichum spaethianum</name>
    <dbReference type="NCBI Taxonomy" id="700344"/>
    <lineage>
        <taxon>Eukaryota</taxon>
        <taxon>Fungi</taxon>
        <taxon>Dikarya</taxon>
        <taxon>Ascomycota</taxon>
        <taxon>Pezizomycotina</taxon>
        <taxon>Sordariomycetes</taxon>
        <taxon>Hypocreomycetidae</taxon>
        <taxon>Glomerellales</taxon>
        <taxon>Glomerellaceae</taxon>
        <taxon>Colletotrichum</taxon>
        <taxon>Colletotrichum spaethianum species complex</taxon>
    </lineage>
</organism>
<dbReference type="EMBL" id="BQXU01000018">
    <property type="protein sequence ID" value="GKT47136.1"/>
    <property type="molecule type" value="Genomic_DNA"/>
</dbReference>
<dbReference type="GeneID" id="73328119"/>
<evidence type="ECO:0000313" key="3">
    <source>
        <dbReference type="Proteomes" id="UP001055115"/>
    </source>
</evidence>
<comment type="caution">
    <text evidence="2">The sequence shown here is derived from an EMBL/GenBank/DDBJ whole genome shotgun (WGS) entry which is preliminary data.</text>
</comment>
<dbReference type="InterPro" id="IPR036047">
    <property type="entry name" value="F-box-like_dom_sf"/>
</dbReference>
<dbReference type="Proteomes" id="UP001055115">
    <property type="component" value="Unassembled WGS sequence"/>
</dbReference>
<dbReference type="CDD" id="cd09917">
    <property type="entry name" value="F-box_SF"/>
    <property type="match status" value="1"/>
</dbReference>
<proteinExistence type="predicted"/>
<accession>A0AA37P6R5</accession>